<evidence type="ECO:0000313" key="2">
    <source>
        <dbReference type="EMBL" id="EJB01772.1"/>
    </source>
</evidence>
<dbReference type="HOGENOM" id="CLU_1073138_0_0_5"/>
<feature type="signal peptide" evidence="1">
    <location>
        <begin position="1"/>
        <end position="24"/>
    </location>
</feature>
<proteinExistence type="predicted"/>
<sequence>MIYNYMARLAFVALLPMLFTPNLARSACLLPHVLTNGQPADANPVMDNFAGLVDCVGALSPPINGQIVIGSTGSAPQVGTLTAGTGIAVENGPGSITISATAGPEAILNFGMPEFSVRDSGLFSPNFYGGRAIVMPQAANIDAVEVFIITANSAAVMKPAIYENINGNLGALLATGPATTGATYGVNRLPLASQLSLARYQSVYAGFVLTSSDLNVASPPPGGAAAAFFSTTGTVPNPAPTGNYLANIPWATMWVSREP</sequence>
<evidence type="ECO:0008006" key="4">
    <source>
        <dbReference type="Google" id="ProtNLM"/>
    </source>
</evidence>
<dbReference type="AlphaFoldDB" id="I9N500"/>
<accession>I9N500</accession>
<feature type="chain" id="PRO_5003722778" description="Microcystin-dependent protein" evidence="1">
    <location>
        <begin position="25"/>
        <end position="259"/>
    </location>
</feature>
<gene>
    <name evidence="2" type="ORF">Rleg9DRAFT_0517</name>
</gene>
<dbReference type="Proteomes" id="UP000005092">
    <property type="component" value="Unassembled WGS sequence"/>
</dbReference>
<organism evidence="2 3">
    <name type="scientific">Rhizobium leguminosarum bv. trifolii WSM597</name>
    <dbReference type="NCBI Taxonomy" id="754764"/>
    <lineage>
        <taxon>Bacteria</taxon>
        <taxon>Pseudomonadati</taxon>
        <taxon>Pseudomonadota</taxon>
        <taxon>Alphaproteobacteria</taxon>
        <taxon>Hyphomicrobiales</taxon>
        <taxon>Rhizobiaceae</taxon>
        <taxon>Rhizobium/Agrobacterium group</taxon>
        <taxon>Rhizobium</taxon>
    </lineage>
</organism>
<evidence type="ECO:0000313" key="3">
    <source>
        <dbReference type="Proteomes" id="UP000005092"/>
    </source>
</evidence>
<dbReference type="EMBL" id="JH719382">
    <property type="protein sequence ID" value="EJB01772.1"/>
    <property type="molecule type" value="Genomic_DNA"/>
</dbReference>
<evidence type="ECO:0000256" key="1">
    <source>
        <dbReference type="SAM" id="SignalP"/>
    </source>
</evidence>
<reference evidence="2 3" key="1">
    <citation type="submission" date="2012-02" db="EMBL/GenBank/DDBJ databases">
        <title>Improved High-Quality Draft Sequence of Rhizobium leguminosarum bv. trifolii WSM597.</title>
        <authorList>
            <consortium name="US DOE Joint Genome Institute"/>
            <person name="Lucas S."/>
            <person name="Han J."/>
            <person name="Lapidus A."/>
            <person name="Cheng J.-F."/>
            <person name="Goodwin L."/>
            <person name="Pitluck S."/>
            <person name="Peters L."/>
            <person name="Ovchinnikova G."/>
            <person name="Held B."/>
            <person name="Detter J.C."/>
            <person name="Han C."/>
            <person name="Tapia R."/>
            <person name="Land M."/>
            <person name="Hauser L."/>
            <person name="Kyrpides N."/>
            <person name="Ivanova N."/>
            <person name="Pagani I."/>
            <person name="Brau L."/>
            <person name="Yates R."/>
            <person name="O'Hara G."/>
            <person name="Rui T."/>
            <person name="Howieson J."/>
            <person name="Reeve W."/>
            <person name="Woyke T."/>
        </authorList>
    </citation>
    <scope>NUCLEOTIDE SEQUENCE [LARGE SCALE GENOMIC DNA]</scope>
    <source>
        <strain evidence="2 3">WSM597</strain>
    </source>
</reference>
<name>I9N500_RHILT</name>
<keyword evidence="1" id="KW-0732">Signal</keyword>
<dbReference type="OrthoDB" id="7433581at2"/>
<protein>
    <recommendedName>
        <fullName evidence="4">Microcystin-dependent protein</fullName>
    </recommendedName>
</protein>
<dbReference type="RefSeq" id="WP_003595284.1">
    <property type="nucleotide sequence ID" value="NZ_JH719382.1"/>
</dbReference>